<evidence type="ECO:0000256" key="1">
    <source>
        <dbReference type="ARBA" id="ARBA00004496"/>
    </source>
</evidence>
<keyword evidence="18" id="KW-1185">Reference proteome</keyword>
<keyword evidence="9" id="KW-0961">Cell wall biogenesis/degradation</keyword>
<comment type="similarity">
    <text evidence="10">Belongs to the EPSP synthase family. MurA subfamily.</text>
</comment>
<reference evidence="17 18" key="1">
    <citation type="submission" date="2019-07" db="EMBL/GenBank/DDBJ databases">
        <title>Litoreibacter alkalisoli sp. nov., isolated from saline-alkaline soil.</title>
        <authorList>
            <person name="Wang S."/>
            <person name="Xu L."/>
            <person name="Xing Y.-T."/>
            <person name="Sun J.-Q."/>
        </authorList>
    </citation>
    <scope>NUCLEOTIDE SEQUENCE [LARGE SCALE GENOMIC DNA]</scope>
    <source>
        <strain evidence="17 18">LN3S51</strain>
        <plasmid evidence="17 18">unnamed2</plasmid>
    </source>
</reference>
<evidence type="ECO:0000259" key="16">
    <source>
        <dbReference type="Pfam" id="PF00275"/>
    </source>
</evidence>
<evidence type="ECO:0000256" key="6">
    <source>
        <dbReference type="ARBA" id="ARBA00022960"/>
    </source>
</evidence>
<dbReference type="EMBL" id="CP042263">
    <property type="protein sequence ID" value="QDY70806.1"/>
    <property type="molecule type" value="Genomic_DNA"/>
</dbReference>
<sequence length="425" mass="45720">MSEFPDLVVSRSVLQGQVDLCGAKNSALRLLAASLLTAETIRLQNYPSELLDAQVHVRMLEALGKTCTLSNPTDISITEPRLGIDRLEWDGRSIRNTLLILGALTARQGRGAVPLPGGCKLGERKYDLHVMLLERLGAQVWEEGDYLCAEAPAGGLVGTDIHLALRSTGATENAILAATLAKGKTRIWNPHIRPEILDLVKLLRKMGAKITVHGQEHIEIDGVDGLNGATHSVIPDNMEAITWLAGATITGGDVEIRDFPFDDLDVVLAHLKAAGAQLFRGENSLIVRGRNCYPIEISTGPHPGINSDVQPILAAWAARATGESRIVDLRFPGRYAYAAEMAKMGVRHEIDGDMLKIFGNGGQLHGANVRALDLRAGAALTLCGLIADGETVITDAWQIGRGYMNFVDKLKSLGATVRTENRSAA</sequence>
<evidence type="ECO:0000256" key="8">
    <source>
        <dbReference type="ARBA" id="ARBA00023306"/>
    </source>
</evidence>
<comment type="pathway">
    <text evidence="2">Cell wall biogenesis; peptidoglycan biosynthesis.</text>
</comment>
<evidence type="ECO:0000256" key="2">
    <source>
        <dbReference type="ARBA" id="ARBA00004752"/>
    </source>
</evidence>
<evidence type="ECO:0000313" key="18">
    <source>
        <dbReference type="Proteomes" id="UP000318483"/>
    </source>
</evidence>
<organism evidence="17 18">
    <name type="scientific">Qingshengfaniella alkalisoli</name>
    <dbReference type="NCBI Taxonomy" id="2599296"/>
    <lineage>
        <taxon>Bacteria</taxon>
        <taxon>Pseudomonadati</taxon>
        <taxon>Pseudomonadota</taxon>
        <taxon>Alphaproteobacteria</taxon>
        <taxon>Rhodobacterales</taxon>
        <taxon>Paracoccaceae</taxon>
        <taxon>Qingshengfaniella</taxon>
    </lineage>
</organism>
<keyword evidence="5 17" id="KW-0808">Transferase</keyword>
<keyword evidence="17" id="KW-0614">Plasmid</keyword>
<evidence type="ECO:0000256" key="11">
    <source>
        <dbReference type="ARBA" id="ARBA00039108"/>
    </source>
</evidence>
<evidence type="ECO:0000256" key="10">
    <source>
        <dbReference type="ARBA" id="ARBA00038367"/>
    </source>
</evidence>
<dbReference type="GO" id="GO:0019277">
    <property type="term" value="P:UDP-N-acetylgalactosamine biosynthetic process"/>
    <property type="evidence" value="ECO:0007669"/>
    <property type="project" value="InterPro"/>
</dbReference>
<evidence type="ECO:0000256" key="5">
    <source>
        <dbReference type="ARBA" id="ARBA00022679"/>
    </source>
</evidence>
<dbReference type="PANTHER" id="PTHR43783">
    <property type="entry name" value="UDP-N-ACETYLGLUCOSAMINE 1-CARBOXYVINYLTRANSFERASE"/>
    <property type="match status" value="1"/>
</dbReference>
<evidence type="ECO:0000256" key="14">
    <source>
        <dbReference type="ARBA" id="ARBA00042842"/>
    </source>
</evidence>
<dbReference type="KEGG" id="lit:FPZ52_13930"/>
<name>A0A5B8IBI8_9RHOB</name>
<feature type="domain" description="Enolpyruvate transferase" evidence="16">
    <location>
        <begin position="12"/>
        <end position="410"/>
    </location>
</feature>
<geneLocation type="plasmid" evidence="17 18">
    <name>unnamed2</name>
</geneLocation>
<dbReference type="InterPro" id="IPR036968">
    <property type="entry name" value="Enolpyruvate_Tfrase_sf"/>
</dbReference>
<dbReference type="GO" id="GO:0008360">
    <property type="term" value="P:regulation of cell shape"/>
    <property type="evidence" value="ECO:0007669"/>
    <property type="project" value="UniProtKB-KW"/>
</dbReference>
<dbReference type="RefSeq" id="WP_146366222.1">
    <property type="nucleotide sequence ID" value="NZ_CP042263.1"/>
</dbReference>
<comment type="catalytic activity">
    <reaction evidence="15">
        <text>phosphoenolpyruvate + UDP-N-acetyl-alpha-D-glucosamine = UDP-N-acetyl-3-O-(1-carboxyvinyl)-alpha-D-glucosamine + phosphate</text>
        <dbReference type="Rhea" id="RHEA:18681"/>
        <dbReference type="ChEBI" id="CHEBI:43474"/>
        <dbReference type="ChEBI" id="CHEBI:57705"/>
        <dbReference type="ChEBI" id="CHEBI:58702"/>
        <dbReference type="ChEBI" id="CHEBI:68483"/>
        <dbReference type="EC" id="2.5.1.7"/>
    </reaction>
</comment>
<proteinExistence type="inferred from homology"/>
<keyword evidence="8" id="KW-0131">Cell cycle</keyword>
<dbReference type="OrthoDB" id="9803760at2"/>
<protein>
    <recommendedName>
        <fullName evidence="12">UDP-N-acetylglucosamine 1-carboxyvinyltransferase</fullName>
        <ecNumber evidence="11">2.5.1.7</ecNumber>
    </recommendedName>
    <alternativeName>
        <fullName evidence="13">Enoylpyruvate transferase</fullName>
    </alternativeName>
    <alternativeName>
        <fullName evidence="14">UDP-N-acetylglucosamine enolpyruvyl transferase</fullName>
    </alternativeName>
</protein>
<gene>
    <name evidence="17" type="ORF">FPZ52_13930</name>
</gene>
<accession>A0A5B8IBI8</accession>
<dbReference type="InterPro" id="IPR005750">
    <property type="entry name" value="UDP_GlcNAc_COvinyl_MurA"/>
</dbReference>
<dbReference type="InterPro" id="IPR013792">
    <property type="entry name" value="RNA3'P_cycl/enolpyr_Trfase_a/b"/>
</dbReference>
<dbReference type="Gene3D" id="3.65.10.10">
    <property type="entry name" value="Enolpyruvate transferase domain"/>
    <property type="match status" value="2"/>
</dbReference>
<dbReference type="SUPFAM" id="SSF55205">
    <property type="entry name" value="EPT/RTPC-like"/>
    <property type="match status" value="1"/>
</dbReference>
<keyword evidence="4" id="KW-0132">Cell division</keyword>
<keyword evidence="7" id="KW-0573">Peptidoglycan synthesis</keyword>
<dbReference type="GO" id="GO:0009252">
    <property type="term" value="P:peptidoglycan biosynthetic process"/>
    <property type="evidence" value="ECO:0007669"/>
    <property type="project" value="UniProtKB-KW"/>
</dbReference>
<dbReference type="PANTHER" id="PTHR43783:SF1">
    <property type="entry name" value="UDP-N-ACETYLGLUCOSAMINE 1-CARBOXYVINYLTRANSFERASE"/>
    <property type="match status" value="1"/>
</dbReference>
<evidence type="ECO:0000256" key="7">
    <source>
        <dbReference type="ARBA" id="ARBA00022984"/>
    </source>
</evidence>
<evidence type="ECO:0000256" key="12">
    <source>
        <dbReference type="ARBA" id="ARBA00039754"/>
    </source>
</evidence>
<dbReference type="InterPro" id="IPR050068">
    <property type="entry name" value="MurA_subfamily"/>
</dbReference>
<dbReference type="Pfam" id="PF00275">
    <property type="entry name" value="EPSP_synthase"/>
    <property type="match status" value="1"/>
</dbReference>
<keyword evidence="6" id="KW-0133">Cell shape</keyword>
<evidence type="ECO:0000256" key="9">
    <source>
        <dbReference type="ARBA" id="ARBA00023316"/>
    </source>
</evidence>
<dbReference type="EC" id="2.5.1.7" evidence="11"/>
<evidence type="ECO:0000256" key="15">
    <source>
        <dbReference type="ARBA" id="ARBA00047527"/>
    </source>
</evidence>
<dbReference type="GO" id="GO:0008760">
    <property type="term" value="F:UDP-N-acetylglucosamine 1-carboxyvinyltransferase activity"/>
    <property type="evidence" value="ECO:0007669"/>
    <property type="project" value="UniProtKB-EC"/>
</dbReference>
<dbReference type="GO" id="GO:0051301">
    <property type="term" value="P:cell division"/>
    <property type="evidence" value="ECO:0007669"/>
    <property type="project" value="UniProtKB-KW"/>
</dbReference>
<evidence type="ECO:0000256" key="4">
    <source>
        <dbReference type="ARBA" id="ARBA00022618"/>
    </source>
</evidence>
<dbReference type="AlphaFoldDB" id="A0A5B8IBI8"/>
<dbReference type="Proteomes" id="UP000318483">
    <property type="component" value="Plasmid unnamed2"/>
</dbReference>
<keyword evidence="3" id="KW-0963">Cytoplasm</keyword>
<dbReference type="NCBIfam" id="NF006873">
    <property type="entry name" value="PRK09369.1"/>
    <property type="match status" value="1"/>
</dbReference>
<comment type="subcellular location">
    <subcellularLocation>
        <location evidence="1">Cytoplasm</location>
    </subcellularLocation>
</comment>
<evidence type="ECO:0000256" key="3">
    <source>
        <dbReference type="ARBA" id="ARBA00022490"/>
    </source>
</evidence>
<evidence type="ECO:0000313" key="17">
    <source>
        <dbReference type="EMBL" id="QDY70806.1"/>
    </source>
</evidence>
<dbReference type="GO" id="GO:0005737">
    <property type="term" value="C:cytoplasm"/>
    <property type="evidence" value="ECO:0007669"/>
    <property type="project" value="UniProtKB-SubCell"/>
</dbReference>
<dbReference type="GO" id="GO:0071555">
    <property type="term" value="P:cell wall organization"/>
    <property type="evidence" value="ECO:0007669"/>
    <property type="project" value="UniProtKB-KW"/>
</dbReference>
<dbReference type="CDD" id="cd01555">
    <property type="entry name" value="UdpNAET"/>
    <property type="match status" value="1"/>
</dbReference>
<evidence type="ECO:0000256" key="13">
    <source>
        <dbReference type="ARBA" id="ARBA00042443"/>
    </source>
</evidence>
<dbReference type="InterPro" id="IPR001986">
    <property type="entry name" value="Enolpyruvate_Tfrase_dom"/>
</dbReference>